<dbReference type="Pfam" id="PF13574">
    <property type="entry name" value="Reprolysin_2"/>
    <property type="match status" value="1"/>
</dbReference>
<evidence type="ECO:0000259" key="4">
    <source>
        <dbReference type="PROSITE" id="PS50214"/>
    </source>
</evidence>
<keyword evidence="7" id="KW-0645">Protease</keyword>
<feature type="binding site" evidence="1">
    <location>
        <position position="528"/>
    </location>
    <ligand>
        <name>Zn(2+)</name>
        <dbReference type="ChEBI" id="CHEBI:29105"/>
        <note>catalytic</note>
    </ligand>
</feature>
<evidence type="ECO:0000256" key="3">
    <source>
        <dbReference type="SAM" id="SignalP"/>
    </source>
</evidence>
<evidence type="ECO:0000256" key="2">
    <source>
        <dbReference type="SAM" id="Phobius"/>
    </source>
</evidence>
<keyword evidence="2" id="KW-1133">Transmembrane helix</keyword>
<dbReference type="SUPFAM" id="SSF55486">
    <property type="entry name" value="Metalloproteases ('zincins'), catalytic domain"/>
    <property type="match status" value="1"/>
</dbReference>
<keyword evidence="2" id="KW-0472">Membrane</keyword>
<reference evidence="7" key="1">
    <citation type="submission" date="2025-08" db="UniProtKB">
        <authorList>
            <consortium name="RefSeq"/>
        </authorList>
    </citation>
    <scope>IDENTIFICATION</scope>
</reference>
<keyword evidence="1" id="KW-0479">Metal-binding</keyword>
<dbReference type="InterPro" id="IPR036436">
    <property type="entry name" value="Disintegrin_dom_sf"/>
</dbReference>
<evidence type="ECO:0000259" key="5">
    <source>
        <dbReference type="PROSITE" id="PS50215"/>
    </source>
</evidence>
<dbReference type="PANTHER" id="PTHR45702:SF2">
    <property type="entry name" value="KUZBANIAN, ISOFORM A"/>
    <property type="match status" value="1"/>
</dbReference>
<dbReference type="InterPro" id="IPR024079">
    <property type="entry name" value="MetalloPept_cat_dom_sf"/>
</dbReference>
<organism evidence="6 7">
    <name type="scientific">Aplysia californica</name>
    <name type="common">California sea hare</name>
    <dbReference type="NCBI Taxonomy" id="6500"/>
    <lineage>
        <taxon>Eukaryota</taxon>
        <taxon>Metazoa</taxon>
        <taxon>Spiralia</taxon>
        <taxon>Lophotrochozoa</taxon>
        <taxon>Mollusca</taxon>
        <taxon>Gastropoda</taxon>
        <taxon>Heterobranchia</taxon>
        <taxon>Euthyneura</taxon>
        <taxon>Tectipleura</taxon>
        <taxon>Aplysiida</taxon>
        <taxon>Aplysioidea</taxon>
        <taxon>Aplysiidae</taxon>
        <taxon>Aplysia</taxon>
    </lineage>
</organism>
<feature type="transmembrane region" description="Helical" evidence="2">
    <location>
        <begin position="790"/>
        <end position="813"/>
    </location>
</feature>
<dbReference type="Proteomes" id="UP000694888">
    <property type="component" value="Unplaced"/>
</dbReference>
<accession>A0ABM0JL25</accession>
<keyword evidence="3" id="KW-0732">Signal</keyword>
<evidence type="ECO:0000313" key="6">
    <source>
        <dbReference type="Proteomes" id="UP000694888"/>
    </source>
</evidence>
<feature type="chain" id="PRO_5045392964" evidence="3">
    <location>
        <begin position="23"/>
        <end position="865"/>
    </location>
</feature>
<dbReference type="InterPro" id="IPR001762">
    <property type="entry name" value="Disintegrin_dom"/>
</dbReference>
<feature type="binding site" evidence="1">
    <location>
        <position position="522"/>
    </location>
    <ligand>
        <name>Zn(2+)</name>
        <dbReference type="ChEBI" id="CHEBI:29105"/>
        <note>catalytic</note>
    </ligand>
</feature>
<dbReference type="Gene3D" id="3.40.390.10">
    <property type="entry name" value="Collagenase (Catalytic Domain)"/>
    <property type="match status" value="1"/>
</dbReference>
<dbReference type="GeneID" id="101846280"/>
<feature type="binding site" evidence="1">
    <location>
        <position position="518"/>
    </location>
    <ligand>
        <name>Zn(2+)</name>
        <dbReference type="ChEBI" id="CHEBI:29105"/>
        <note>catalytic</note>
    </ligand>
</feature>
<dbReference type="InterPro" id="IPR051489">
    <property type="entry name" value="ADAM_Metalloproteinase"/>
</dbReference>
<keyword evidence="1" id="KW-0862">Zinc</keyword>
<comment type="caution">
    <text evidence="1">Lacks conserved residue(s) required for the propagation of feature annotation.</text>
</comment>
<dbReference type="PROSITE" id="PS50215">
    <property type="entry name" value="ADAM_MEPRO"/>
    <property type="match status" value="1"/>
</dbReference>
<dbReference type="PROSITE" id="PS50214">
    <property type="entry name" value="DISINTEGRIN_2"/>
    <property type="match status" value="1"/>
</dbReference>
<keyword evidence="6" id="KW-1185">Reference proteome</keyword>
<gene>
    <name evidence="7" type="primary">LOC101846280</name>
</gene>
<keyword evidence="2" id="KW-0812">Transmembrane</keyword>
<dbReference type="InterPro" id="IPR001590">
    <property type="entry name" value="Peptidase_M12B"/>
</dbReference>
<evidence type="ECO:0000256" key="1">
    <source>
        <dbReference type="PROSITE-ProRule" id="PRU00276"/>
    </source>
</evidence>
<protein>
    <submittedName>
        <fullName evidence="7">Disintegrin and metalloproteinase domain-containing protein 17</fullName>
    </submittedName>
</protein>
<name>A0ABM0JL25_APLCA</name>
<feature type="domain" description="Disintegrin" evidence="4">
    <location>
        <begin position="590"/>
        <end position="680"/>
    </location>
</feature>
<keyword evidence="7" id="KW-0482">Metalloprotease</keyword>
<dbReference type="GO" id="GO:0008237">
    <property type="term" value="F:metallopeptidase activity"/>
    <property type="evidence" value="ECO:0007669"/>
    <property type="project" value="UniProtKB-KW"/>
</dbReference>
<feature type="signal peptide" evidence="3">
    <location>
        <begin position="1"/>
        <end position="22"/>
    </location>
</feature>
<dbReference type="SMART" id="SM00050">
    <property type="entry name" value="DISIN"/>
    <property type="match status" value="1"/>
</dbReference>
<dbReference type="SUPFAM" id="SSF57552">
    <property type="entry name" value="Blood coagulation inhibitor (disintegrin)"/>
    <property type="match status" value="1"/>
</dbReference>
<dbReference type="PANTHER" id="PTHR45702">
    <property type="entry name" value="ADAM10/ADAM17 METALLOPEPTIDASE FAMILY MEMBER"/>
    <property type="match status" value="1"/>
</dbReference>
<keyword evidence="7" id="KW-0378">Hydrolase</keyword>
<feature type="domain" description="Peptidase M12B" evidence="5">
    <location>
        <begin position="352"/>
        <end position="587"/>
    </location>
</feature>
<dbReference type="RefSeq" id="XP_005096215.1">
    <property type="nucleotide sequence ID" value="XM_005096158.2"/>
</dbReference>
<evidence type="ECO:0000313" key="7">
    <source>
        <dbReference type="RefSeq" id="XP_005096215.1"/>
    </source>
</evidence>
<proteinExistence type="predicted"/>
<feature type="active site" evidence="1">
    <location>
        <position position="519"/>
    </location>
</feature>
<dbReference type="Pfam" id="PF00200">
    <property type="entry name" value="Disintegrin"/>
    <property type="match status" value="1"/>
</dbReference>
<sequence>MLISVFQSLLSLLVASSSLSNACLHSTFHHYEEIETGSINIRVKRDTTTQSIKYQRVSFFALKKRFCLRLYPDTRVLSSEFTAFVVDAGGKPTQVNIRKDGIFSGFIEGHDLSAVDAVHIKGVWYIQILTPKDSYVVEPLNRFDPRRSRNVMLVYRDKDVIKNNTQPGAQRLVCDVVNLDGVEHSAEWESYASEDEAWSTGLFKDNWKVVKKNEQYRKHIVNLETLSREFERDYIWHLNASGSSHNEAKSTIYDDKSNGWNEPSLIKFAYAARNNDRHDSSMGNNMTEVGTEFDRGYKTHKNAPLHPADKESNTFKRKPRNLLSQHTPTTFTRSGLLRRSRRFREEERTRQDTCDIFAMVDYETFKSIGQNSVEGVISWLVHQYQAVDRVLRESGLSRNGITYGVKLQSVAIFSSYTKVLPNAKHFNMANNQMTGEETLISLTKYRKFSDYCLAHLTTARTFGGVLGMASIASPDPHDFNNGICGATKRSARNVGFSTPVDAMRKPLPISKYVLVMSHEIAHNFGSNHDPVDQARCAPTSEQGGKFLMWPYSGSPVDTNSRRFSPCSLEELSAVMKNKAHICFRPRHTLDSACGDGLVSLAEDCDPGFTSDRQDKCCEARCRFSPGAVCSPLNHPCCTSHCRIAPATQPCVANISNDCVGSSFCTGADAFFCPRPTPLPNGTPCRGKGTCWHGRCASFCETLGRTSEPPRQLRSCSCDEDATAMCRLCCRDEAKGDKCLAMGGGYPDGTPCLLGVCLRGTCQKGSIFLSKIQAEPSRGDKAQKQRESTTLAMGIAASVIFVCIVSGVIVAVVLKVKGSDDDVSSDATIDELRKQLQEAIGHLNVSPNDNDNPTMVAILKQQNKKA</sequence>
<dbReference type="Gene3D" id="4.10.70.10">
    <property type="entry name" value="Disintegrin domain"/>
    <property type="match status" value="1"/>
</dbReference>